<comment type="caution">
    <text evidence="9">The sequence shown here is derived from an EMBL/GenBank/DDBJ whole genome shotgun (WGS) entry which is preliminary data.</text>
</comment>
<dbReference type="EMBL" id="JAHKSW010000005">
    <property type="protein sequence ID" value="KAG7332114.1"/>
    <property type="molecule type" value="Genomic_DNA"/>
</dbReference>
<feature type="compositionally biased region" description="Low complexity" evidence="7">
    <location>
        <begin position="225"/>
        <end position="235"/>
    </location>
</feature>
<dbReference type="PANTHER" id="PTHR11254">
    <property type="entry name" value="HECT DOMAIN UBIQUITIN-PROTEIN LIGASE"/>
    <property type="match status" value="1"/>
</dbReference>
<dbReference type="InterPro" id="IPR050409">
    <property type="entry name" value="E3_ubiq-protein_ligase"/>
</dbReference>
<evidence type="ECO:0000256" key="5">
    <source>
        <dbReference type="ARBA" id="ARBA00022786"/>
    </source>
</evidence>
<sequence>MKKHGRVCGSRCLGPMKFLSGVEGNAGLLASRETASRTDRCVFLCRAVKVNEKVTIQIESGLLSRDSHRAIGIGFTNASPLNAARGLRDSPHTGVVPLPEDLCLPGAQFEFWMNYAHFVIIRASDRKKYYMKAEGLNLHEPLFVFLDFRGSTSTVRLLGSKKGDRTSCTFIPSDPIGSKEQALNDNLLNLSLISDDNANSDQTVFRDAPAWQASPSHPHTRPRVSSQRSGQGEQRQTADNRGLKRRLHSSVEETDVTSLLRTFQLQYLSSNEVHLIIQRTRLLRSAFDAFSNRNFSWTKKPFITFAGEEAFDNGGPRREFFRLLMMEVQSSLGVFEGNPKHLFFTYDQIALQQRKYEQAGKLVAWSVVHGGPGLKALDPHLYQLMCGVQTDLTDFDWHLIPDPDVQRKAEKILSCRTAEHLCALQRELGDWISDCGFPGIYRPNICIQDVPKIYSYVVRHYIYLRVSNMIDQFIKGLNSCGKLWNIVKANWIDFLPIFTKTYERLSRSSFRALFEISWSAEGTKRREEEEATIYYWEMVLKMIEEQETELRFEELLVFITASDEVPVLGFPEKLSIHFYKPETRGCRLPYASTCMMGLFLPRGIRSHVKLNQMLLRAVRDSSGFGKS</sequence>
<keyword evidence="5 6" id="KW-0833">Ubl conjugation pathway</keyword>
<dbReference type="PANTHER" id="PTHR11254:SF440">
    <property type="entry name" value="E3 UBIQUITIN-PROTEIN LIGASE NEDD-4"/>
    <property type="match status" value="1"/>
</dbReference>
<evidence type="ECO:0000313" key="9">
    <source>
        <dbReference type="EMBL" id="KAG7332114.1"/>
    </source>
</evidence>
<evidence type="ECO:0000256" key="2">
    <source>
        <dbReference type="ARBA" id="ARBA00004906"/>
    </source>
</evidence>
<dbReference type="GO" id="GO:0006511">
    <property type="term" value="P:ubiquitin-dependent protein catabolic process"/>
    <property type="evidence" value="ECO:0007669"/>
    <property type="project" value="TreeGrafter"/>
</dbReference>
<dbReference type="Gene3D" id="2.60.120.920">
    <property type="match status" value="1"/>
</dbReference>
<dbReference type="GO" id="GO:0005737">
    <property type="term" value="C:cytoplasm"/>
    <property type="evidence" value="ECO:0007669"/>
    <property type="project" value="TreeGrafter"/>
</dbReference>
<evidence type="ECO:0000256" key="4">
    <source>
        <dbReference type="ARBA" id="ARBA00022679"/>
    </source>
</evidence>
<protein>
    <recommendedName>
        <fullName evidence="3">HECT-type E3 ubiquitin transferase</fullName>
        <ecNumber evidence="3">2.3.2.26</ecNumber>
    </recommendedName>
</protein>
<feature type="region of interest" description="Disordered" evidence="7">
    <location>
        <begin position="210"/>
        <end position="249"/>
    </location>
</feature>
<proteinExistence type="predicted"/>
<dbReference type="SMART" id="SM00119">
    <property type="entry name" value="HECTc"/>
    <property type="match status" value="1"/>
</dbReference>
<dbReference type="InterPro" id="IPR000569">
    <property type="entry name" value="HECT_dom"/>
</dbReference>
<evidence type="ECO:0000256" key="3">
    <source>
        <dbReference type="ARBA" id="ARBA00012485"/>
    </source>
</evidence>
<evidence type="ECO:0000256" key="7">
    <source>
        <dbReference type="SAM" id="MobiDB-lite"/>
    </source>
</evidence>
<dbReference type="Gene3D" id="3.30.2410.10">
    <property type="entry name" value="Hect, E3 ligase catalytic domain"/>
    <property type="match status" value="1"/>
</dbReference>
<dbReference type="OrthoDB" id="2384350at2759"/>
<dbReference type="Pfam" id="PF00632">
    <property type="entry name" value="HECT"/>
    <property type="match status" value="1"/>
</dbReference>
<dbReference type="Pfam" id="PF07177">
    <property type="entry name" value="Neuralized"/>
    <property type="match status" value="1"/>
</dbReference>
<organism evidence="9 10">
    <name type="scientific">Hemibagrus wyckioides</name>
    <dbReference type="NCBI Taxonomy" id="337641"/>
    <lineage>
        <taxon>Eukaryota</taxon>
        <taxon>Metazoa</taxon>
        <taxon>Chordata</taxon>
        <taxon>Craniata</taxon>
        <taxon>Vertebrata</taxon>
        <taxon>Euteleostomi</taxon>
        <taxon>Actinopterygii</taxon>
        <taxon>Neopterygii</taxon>
        <taxon>Teleostei</taxon>
        <taxon>Ostariophysi</taxon>
        <taxon>Siluriformes</taxon>
        <taxon>Bagridae</taxon>
        <taxon>Hemibagrus</taxon>
    </lineage>
</organism>
<dbReference type="PROSITE" id="PS50237">
    <property type="entry name" value="HECT"/>
    <property type="match status" value="1"/>
</dbReference>
<accession>A0A9D3P1W5</accession>
<keyword evidence="4" id="KW-0808">Transferase</keyword>
<evidence type="ECO:0000256" key="1">
    <source>
        <dbReference type="ARBA" id="ARBA00000885"/>
    </source>
</evidence>
<feature type="active site" description="Glycyl thioester intermediate" evidence="6">
    <location>
        <position position="594"/>
    </location>
</feature>
<feature type="domain" description="HECT" evidence="8">
    <location>
        <begin position="293"/>
        <end position="627"/>
    </location>
</feature>
<dbReference type="GO" id="GO:0016567">
    <property type="term" value="P:protein ubiquitination"/>
    <property type="evidence" value="ECO:0007669"/>
    <property type="project" value="TreeGrafter"/>
</dbReference>
<gene>
    <name evidence="9" type="ORF">KOW79_003948</name>
</gene>
<dbReference type="Gene3D" id="3.90.1750.10">
    <property type="entry name" value="Hect, E3 ligase catalytic domains"/>
    <property type="match status" value="1"/>
</dbReference>
<dbReference type="GO" id="GO:0061630">
    <property type="term" value="F:ubiquitin protein ligase activity"/>
    <property type="evidence" value="ECO:0007669"/>
    <property type="project" value="UniProtKB-EC"/>
</dbReference>
<dbReference type="EC" id="2.3.2.26" evidence="3"/>
<dbReference type="SUPFAM" id="SSF56204">
    <property type="entry name" value="Hect, E3 ligase catalytic domain"/>
    <property type="match status" value="1"/>
</dbReference>
<comment type="pathway">
    <text evidence="2">Protein modification; protein ubiquitination.</text>
</comment>
<evidence type="ECO:0000256" key="6">
    <source>
        <dbReference type="PROSITE-ProRule" id="PRU00104"/>
    </source>
</evidence>
<dbReference type="InterPro" id="IPR035983">
    <property type="entry name" value="Hect_E3_ubiquitin_ligase"/>
</dbReference>
<name>A0A9D3P1W5_9TELE</name>
<keyword evidence="10" id="KW-1185">Reference proteome</keyword>
<dbReference type="InterPro" id="IPR006573">
    <property type="entry name" value="NHR_dom"/>
</dbReference>
<dbReference type="InterPro" id="IPR043136">
    <property type="entry name" value="B30.2/SPRY_sf"/>
</dbReference>
<comment type="catalytic activity">
    <reaction evidence="1">
        <text>S-ubiquitinyl-[E2 ubiquitin-conjugating enzyme]-L-cysteine + [acceptor protein]-L-lysine = [E2 ubiquitin-conjugating enzyme]-L-cysteine + N(6)-ubiquitinyl-[acceptor protein]-L-lysine.</text>
        <dbReference type="EC" id="2.3.2.26"/>
    </reaction>
</comment>
<evidence type="ECO:0000259" key="8">
    <source>
        <dbReference type="PROSITE" id="PS50237"/>
    </source>
</evidence>
<dbReference type="AlphaFoldDB" id="A0A9D3P1W5"/>
<dbReference type="Proteomes" id="UP000824219">
    <property type="component" value="Linkage Group LG05"/>
</dbReference>
<evidence type="ECO:0000313" key="10">
    <source>
        <dbReference type="Proteomes" id="UP000824219"/>
    </source>
</evidence>
<reference evidence="9 10" key="1">
    <citation type="submission" date="2021-06" db="EMBL/GenBank/DDBJ databases">
        <title>Chromosome-level genome assembly of the red-tail catfish (Hemibagrus wyckioides).</title>
        <authorList>
            <person name="Shao F."/>
        </authorList>
    </citation>
    <scope>NUCLEOTIDE SEQUENCE [LARGE SCALE GENOMIC DNA]</scope>
    <source>
        <strain evidence="9">EC202008001</strain>
        <tissue evidence="9">Blood</tissue>
    </source>
</reference>